<gene>
    <name evidence="3" type="ORF">FB564_0126</name>
</gene>
<dbReference type="GeneID" id="93769496"/>
<dbReference type="InterPro" id="IPR012938">
    <property type="entry name" value="Glc/Sorbosone_DH"/>
</dbReference>
<comment type="caution">
    <text evidence="3">The sequence shown here is derived from an EMBL/GenBank/DDBJ whole genome shotgun (WGS) entry which is preliminary data.</text>
</comment>
<organism evidence="3 4">
    <name type="scientific">Salinispora arenicola</name>
    <dbReference type="NCBI Taxonomy" id="168697"/>
    <lineage>
        <taxon>Bacteria</taxon>
        <taxon>Bacillati</taxon>
        <taxon>Actinomycetota</taxon>
        <taxon>Actinomycetes</taxon>
        <taxon>Micromonosporales</taxon>
        <taxon>Micromonosporaceae</taxon>
        <taxon>Salinispora</taxon>
    </lineage>
</organism>
<dbReference type="Proteomes" id="UP000315983">
    <property type="component" value="Unassembled WGS sequence"/>
</dbReference>
<evidence type="ECO:0000313" key="3">
    <source>
        <dbReference type="EMBL" id="TQL35104.1"/>
    </source>
</evidence>
<evidence type="ECO:0000259" key="2">
    <source>
        <dbReference type="Pfam" id="PF07995"/>
    </source>
</evidence>
<dbReference type="RefSeq" id="WP_016811339.1">
    <property type="nucleotide sequence ID" value="NZ_BOQM01000007.1"/>
</dbReference>
<dbReference type="PANTHER" id="PTHR19328">
    <property type="entry name" value="HEDGEHOG-INTERACTING PROTEIN"/>
    <property type="match status" value="1"/>
</dbReference>
<dbReference type="InterPro" id="IPR011042">
    <property type="entry name" value="6-blade_b-propeller_TolB-like"/>
</dbReference>
<feature type="domain" description="Glucose/Sorbosone dehydrogenase" evidence="2">
    <location>
        <begin position="109"/>
        <end position="403"/>
    </location>
</feature>
<name>A0A542XGZ2_SALAC</name>
<dbReference type="EMBL" id="VFOL01000001">
    <property type="protein sequence ID" value="TQL35104.1"/>
    <property type="molecule type" value="Genomic_DNA"/>
</dbReference>
<feature type="compositionally biased region" description="Polar residues" evidence="1">
    <location>
        <begin position="85"/>
        <end position="94"/>
    </location>
</feature>
<protein>
    <submittedName>
        <fullName evidence="3">Glucose/arabinose dehydrogenase</fullName>
    </submittedName>
</protein>
<evidence type="ECO:0000313" key="4">
    <source>
        <dbReference type="Proteomes" id="UP000315983"/>
    </source>
</evidence>
<reference evidence="3 4" key="1">
    <citation type="submission" date="2019-06" db="EMBL/GenBank/DDBJ databases">
        <title>Sequencing the genomes of 1000 actinobacteria strains.</title>
        <authorList>
            <person name="Klenk H.-P."/>
        </authorList>
    </citation>
    <scope>NUCLEOTIDE SEQUENCE [LARGE SCALE GENOMIC DNA]</scope>
    <source>
        <strain evidence="3 4">DSM 44819</strain>
    </source>
</reference>
<feature type="region of interest" description="Disordered" evidence="1">
    <location>
        <begin position="71"/>
        <end position="95"/>
    </location>
</feature>
<feature type="region of interest" description="Disordered" evidence="1">
    <location>
        <begin position="1"/>
        <end position="20"/>
    </location>
</feature>
<dbReference type="Gene3D" id="2.120.10.30">
    <property type="entry name" value="TolB, C-terminal domain"/>
    <property type="match status" value="1"/>
</dbReference>
<dbReference type="Pfam" id="PF07995">
    <property type="entry name" value="GSDH"/>
    <property type="match status" value="1"/>
</dbReference>
<dbReference type="PANTHER" id="PTHR19328:SF13">
    <property type="entry name" value="HIPL1 PROTEIN"/>
    <property type="match status" value="1"/>
</dbReference>
<evidence type="ECO:0000256" key="1">
    <source>
        <dbReference type="SAM" id="MobiDB-lite"/>
    </source>
</evidence>
<dbReference type="InterPro" id="IPR011041">
    <property type="entry name" value="Quinoprot_gluc/sorb_DH_b-prop"/>
</dbReference>
<feature type="compositionally biased region" description="Pro residues" evidence="1">
    <location>
        <begin position="73"/>
        <end position="84"/>
    </location>
</feature>
<dbReference type="SUPFAM" id="SSF50952">
    <property type="entry name" value="Soluble quinoprotein glucose dehydrogenase"/>
    <property type="match status" value="1"/>
</dbReference>
<sequence>MGPPTYPNGTGATAEPLPPDRYVRLPATAQRPTTLVRVSAHPPHPRTRRRRAALAVSCAVLLVASGCSFGEPGPDPAGEPPILPTPSTSASRDGTGSEVVATVLAKGLRVPWGIAFLPDGGALVTERDSGRILQVGPESEPDGLRVTEVQTLAEVTAGGEGGLMGIAVSPDYQQDRTVFVYYTAERDNRIARLTLGEPPRPILTGIPKARTHNGGGLAFGPDGQLYASTGDAGDRNQAQDDKRLGGKILRITTDGEPAPGNPFPDSPVWSLGHRNVQGFTWTDGRMYAVEFGQSTWDEINVVEKGRNYGWPAVEGRSDDRRYVNPIVQWPTSDASCSGLAQAESVLATACLRGRRLWLVELTGTGTVLGQPRDLLTNQYGRLRAIAAAPDGSFWVSTSNHDGRGDPVAEDDRLLRLVFADGGAGRS</sequence>
<accession>A0A542XGZ2</accession>
<proteinExistence type="predicted"/>
<dbReference type="AlphaFoldDB" id="A0A542XGZ2"/>